<keyword evidence="7" id="KW-1185">Reference proteome</keyword>
<protein>
    <recommendedName>
        <fullName evidence="2">Armadillo segment polarity protein</fullName>
    </recommendedName>
</protein>
<dbReference type="Gene3D" id="1.25.10.10">
    <property type="entry name" value="Leucine-rich Repeat Variant"/>
    <property type="match status" value="1"/>
</dbReference>
<keyword evidence="4" id="KW-0130">Cell adhesion</keyword>
<comment type="caution">
    <text evidence="6">The sequence shown here is derived from an EMBL/GenBank/DDBJ whole genome shotgun (WGS) entry which is preliminary data.</text>
</comment>
<feature type="repeat" description="ARM" evidence="5">
    <location>
        <begin position="62"/>
        <end position="100"/>
    </location>
</feature>
<evidence type="ECO:0000256" key="2">
    <source>
        <dbReference type="ARBA" id="ARBA00022289"/>
    </source>
</evidence>
<dbReference type="PROSITE" id="PS50176">
    <property type="entry name" value="ARM_REPEAT"/>
    <property type="match status" value="1"/>
</dbReference>
<keyword evidence="3" id="KW-0879">Wnt signaling pathway</keyword>
<evidence type="ECO:0000313" key="6">
    <source>
        <dbReference type="EMBL" id="GBO35739.1"/>
    </source>
</evidence>
<reference evidence="6 7" key="1">
    <citation type="journal article" date="2019" name="Sci. Rep.">
        <title>Orb-weaving spider Araneus ventricosus genome elucidates the spidroin gene catalogue.</title>
        <authorList>
            <person name="Kono N."/>
            <person name="Nakamura H."/>
            <person name="Ohtoshi R."/>
            <person name="Moran D.A.P."/>
            <person name="Shinohara A."/>
            <person name="Yoshida Y."/>
            <person name="Fujiwara M."/>
            <person name="Mori M."/>
            <person name="Tomita M."/>
            <person name="Arakawa K."/>
        </authorList>
    </citation>
    <scope>NUCLEOTIDE SEQUENCE [LARGE SCALE GENOMIC DNA]</scope>
</reference>
<dbReference type="SUPFAM" id="SSF48371">
    <property type="entry name" value="ARM repeat"/>
    <property type="match status" value="1"/>
</dbReference>
<dbReference type="GO" id="GO:0005886">
    <property type="term" value="C:plasma membrane"/>
    <property type="evidence" value="ECO:0007669"/>
    <property type="project" value="UniProtKB-SubCell"/>
</dbReference>
<evidence type="ECO:0000256" key="5">
    <source>
        <dbReference type="PROSITE-ProRule" id="PRU00259"/>
    </source>
</evidence>
<dbReference type="GO" id="GO:0045296">
    <property type="term" value="F:cadherin binding"/>
    <property type="evidence" value="ECO:0007669"/>
    <property type="project" value="InterPro"/>
</dbReference>
<name>A0A4Y2WEV4_ARAVE</name>
<dbReference type="InterPro" id="IPR011989">
    <property type="entry name" value="ARM-like"/>
</dbReference>
<evidence type="ECO:0000256" key="4">
    <source>
        <dbReference type="ARBA" id="ARBA00022889"/>
    </source>
</evidence>
<dbReference type="EMBL" id="BGPR01059780">
    <property type="protein sequence ID" value="GBO35739.1"/>
    <property type="molecule type" value="Genomic_DNA"/>
</dbReference>
<dbReference type="OrthoDB" id="195736at2759"/>
<dbReference type="GO" id="GO:0016055">
    <property type="term" value="P:Wnt signaling pathway"/>
    <property type="evidence" value="ECO:0007669"/>
    <property type="project" value="UniProtKB-KW"/>
</dbReference>
<evidence type="ECO:0000256" key="3">
    <source>
        <dbReference type="ARBA" id="ARBA00022687"/>
    </source>
</evidence>
<dbReference type="Proteomes" id="UP000499080">
    <property type="component" value="Unassembled WGS sequence"/>
</dbReference>
<comment type="subcellular location">
    <subcellularLocation>
        <location evidence="1">Cell membrane</location>
        <topology evidence="1">Peripheral membrane protein</topology>
        <orientation evidence="1">Cytoplasmic side</orientation>
    </subcellularLocation>
</comment>
<proteinExistence type="predicted"/>
<dbReference type="InterPro" id="IPR000225">
    <property type="entry name" value="Armadillo"/>
</dbReference>
<dbReference type="InterPro" id="IPR013284">
    <property type="entry name" value="Beta-catenin"/>
</dbReference>
<evidence type="ECO:0000256" key="1">
    <source>
        <dbReference type="ARBA" id="ARBA00004413"/>
    </source>
</evidence>
<sequence length="136" mass="14859">MGIYSCKSFLWTTSRVLKVLSVYSSNKRAIIATGGFQILARQLNNSMPNLSDAAAKQGNIRPVLPRLAQLLGSSKKSIVSCITGILSNLTCNNSHNKVIVCRENGIGALTNILKAKKRRHRRTCYLHSSPLDMSAS</sequence>
<dbReference type="PANTHER" id="PTHR45976">
    <property type="entry name" value="ARMADILLO SEGMENT POLARITY PROTEIN"/>
    <property type="match status" value="1"/>
</dbReference>
<dbReference type="GO" id="GO:0007155">
    <property type="term" value="P:cell adhesion"/>
    <property type="evidence" value="ECO:0007669"/>
    <property type="project" value="InterPro"/>
</dbReference>
<gene>
    <name evidence="6" type="primary">ctnnb1_1</name>
    <name evidence="6" type="ORF">AVEN_78426_1</name>
</gene>
<organism evidence="6 7">
    <name type="scientific">Araneus ventricosus</name>
    <name type="common">Orbweaver spider</name>
    <name type="synonym">Epeira ventricosa</name>
    <dbReference type="NCBI Taxonomy" id="182803"/>
    <lineage>
        <taxon>Eukaryota</taxon>
        <taxon>Metazoa</taxon>
        <taxon>Ecdysozoa</taxon>
        <taxon>Arthropoda</taxon>
        <taxon>Chelicerata</taxon>
        <taxon>Arachnida</taxon>
        <taxon>Araneae</taxon>
        <taxon>Araneomorphae</taxon>
        <taxon>Entelegynae</taxon>
        <taxon>Araneoidea</taxon>
        <taxon>Araneidae</taxon>
        <taxon>Araneus</taxon>
    </lineage>
</organism>
<accession>A0A4Y2WEV4</accession>
<dbReference type="InterPro" id="IPR016024">
    <property type="entry name" value="ARM-type_fold"/>
</dbReference>
<dbReference type="AlphaFoldDB" id="A0A4Y2WEV4"/>
<evidence type="ECO:0000313" key="7">
    <source>
        <dbReference type="Proteomes" id="UP000499080"/>
    </source>
</evidence>